<comment type="caution">
    <text evidence="1">The sequence shown here is derived from an EMBL/GenBank/DDBJ whole genome shotgun (WGS) entry which is preliminary data.</text>
</comment>
<feature type="non-terminal residue" evidence="1">
    <location>
        <position position="1"/>
    </location>
</feature>
<name>A0A8S4P3X9_OWEFU</name>
<dbReference type="AlphaFoldDB" id="A0A8S4P3X9"/>
<proteinExistence type="predicted"/>
<protein>
    <submittedName>
        <fullName evidence="1">Uncharacterized protein</fullName>
    </submittedName>
</protein>
<accession>A0A8S4P3X9</accession>
<dbReference type="Proteomes" id="UP000749559">
    <property type="component" value="Unassembled WGS sequence"/>
</dbReference>
<keyword evidence="2" id="KW-1185">Reference proteome</keyword>
<evidence type="ECO:0000313" key="1">
    <source>
        <dbReference type="EMBL" id="CAH1788962.1"/>
    </source>
</evidence>
<sequence>GNGNHNNMSPLFGGHIKITTRTLKCPLSGNMYNLLNVLFQRFRSHLSHFWFVHNAGHSTVEHSTVESGQSLYKWRQKINTRRTFEISYCKFLCTSSTIV</sequence>
<reference evidence="1" key="1">
    <citation type="submission" date="2022-03" db="EMBL/GenBank/DDBJ databases">
        <authorList>
            <person name="Martin C."/>
        </authorList>
    </citation>
    <scope>NUCLEOTIDE SEQUENCE</scope>
</reference>
<organism evidence="1 2">
    <name type="scientific">Owenia fusiformis</name>
    <name type="common">Polychaete worm</name>
    <dbReference type="NCBI Taxonomy" id="6347"/>
    <lineage>
        <taxon>Eukaryota</taxon>
        <taxon>Metazoa</taxon>
        <taxon>Spiralia</taxon>
        <taxon>Lophotrochozoa</taxon>
        <taxon>Annelida</taxon>
        <taxon>Polychaeta</taxon>
        <taxon>Sedentaria</taxon>
        <taxon>Canalipalpata</taxon>
        <taxon>Sabellida</taxon>
        <taxon>Oweniida</taxon>
        <taxon>Oweniidae</taxon>
        <taxon>Owenia</taxon>
    </lineage>
</organism>
<gene>
    <name evidence="1" type="ORF">OFUS_LOCUS14403</name>
</gene>
<evidence type="ECO:0000313" key="2">
    <source>
        <dbReference type="Proteomes" id="UP000749559"/>
    </source>
</evidence>
<dbReference type="EMBL" id="CAIIXF020000007">
    <property type="protein sequence ID" value="CAH1788962.1"/>
    <property type="molecule type" value="Genomic_DNA"/>
</dbReference>